<evidence type="ECO:0000259" key="2">
    <source>
        <dbReference type="Pfam" id="PF09409"/>
    </source>
</evidence>
<feature type="domain" description="PUB" evidence="2">
    <location>
        <begin position="171"/>
        <end position="215"/>
    </location>
</feature>
<dbReference type="InterPro" id="IPR036339">
    <property type="entry name" value="PUB-like_dom_sf"/>
</dbReference>
<gene>
    <name evidence="3" type="ORF">PCOR1329_LOCUS63648</name>
</gene>
<dbReference type="Proteomes" id="UP001189429">
    <property type="component" value="Unassembled WGS sequence"/>
</dbReference>
<reference evidence="3" key="1">
    <citation type="submission" date="2023-10" db="EMBL/GenBank/DDBJ databases">
        <authorList>
            <person name="Chen Y."/>
            <person name="Shah S."/>
            <person name="Dougan E. K."/>
            <person name="Thang M."/>
            <person name="Chan C."/>
        </authorList>
    </citation>
    <scope>NUCLEOTIDE SEQUENCE [LARGE SCALE GENOMIC DNA]</scope>
</reference>
<dbReference type="SUPFAM" id="SSF143503">
    <property type="entry name" value="PUG domain-like"/>
    <property type="match status" value="1"/>
</dbReference>
<feature type="region of interest" description="Disordered" evidence="1">
    <location>
        <begin position="36"/>
        <end position="117"/>
    </location>
</feature>
<evidence type="ECO:0000256" key="1">
    <source>
        <dbReference type="SAM" id="MobiDB-lite"/>
    </source>
</evidence>
<feature type="non-terminal residue" evidence="3">
    <location>
        <position position="216"/>
    </location>
</feature>
<dbReference type="Pfam" id="PF09409">
    <property type="entry name" value="PUB"/>
    <property type="match status" value="1"/>
</dbReference>
<dbReference type="PANTHER" id="PTHR46713">
    <property type="entry name" value="F13M7.16 PROTEIN"/>
    <property type="match status" value="1"/>
</dbReference>
<name>A0ABN9W5H1_9DINO</name>
<proteinExistence type="predicted"/>
<comment type="caution">
    <text evidence="3">The sequence shown here is derived from an EMBL/GenBank/DDBJ whole genome shotgun (WGS) entry which is preliminary data.</text>
</comment>
<organism evidence="3 4">
    <name type="scientific">Prorocentrum cordatum</name>
    <dbReference type="NCBI Taxonomy" id="2364126"/>
    <lineage>
        <taxon>Eukaryota</taxon>
        <taxon>Sar</taxon>
        <taxon>Alveolata</taxon>
        <taxon>Dinophyceae</taxon>
        <taxon>Prorocentrales</taxon>
        <taxon>Prorocentraceae</taxon>
        <taxon>Prorocentrum</taxon>
    </lineage>
</organism>
<dbReference type="InterPro" id="IPR018997">
    <property type="entry name" value="PUB_domain"/>
</dbReference>
<dbReference type="PANTHER" id="PTHR46713:SF1">
    <property type="entry name" value="F13M7.16 PROTEIN"/>
    <property type="match status" value="1"/>
</dbReference>
<keyword evidence="4" id="KW-1185">Reference proteome</keyword>
<evidence type="ECO:0000313" key="3">
    <source>
        <dbReference type="EMBL" id="CAK0880540.1"/>
    </source>
</evidence>
<feature type="compositionally biased region" description="Acidic residues" evidence="1">
    <location>
        <begin position="66"/>
        <end position="75"/>
    </location>
</feature>
<protein>
    <recommendedName>
        <fullName evidence="2">PUB domain-containing protein</fullName>
    </recommendedName>
</protein>
<accession>A0ABN9W5H1</accession>
<feature type="compositionally biased region" description="Basic and acidic residues" evidence="1">
    <location>
        <begin position="93"/>
        <end position="117"/>
    </location>
</feature>
<evidence type="ECO:0000313" key="4">
    <source>
        <dbReference type="Proteomes" id="UP001189429"/>
    </source>
</evidence>
<sequence>MRLAGLAQPMGGGVHSLLSRLVTLAFSRAYPTLPRPAEQLARDRQTASPSSGSRPAAYRQLFAMSDDMDEDDEPEEPQRREFLGGSFLGSGQRYDEAAERAAQELREGRPPEQKRLSGLERQMEANAAAEAARRQEQEVSARERLEAVHAVVQACVALRRQHKDSNLAGLVSCLETVRLYVDNLAQNPQEPKFQRINRDNSSFKSRVASLEGGEDV</sequence>
<dbReference type="EMBL" id="CAUYUJ010018086">
    <property type="protein sequence ID" value="CAK0880540.1"/>
    <property type="molecule type" value="Genomic_DNA"/>
</dbReference>
<dbReference type="Gene3D" id="1.20.58.2190">
    <property type="match status" value="1"/>
</dbReference>